<name>A0A1H1L707_9ACTN</name>
<dbReference type="AlphaFoldDB" id="A0A1H1L707"/>
<evidence type="ECO:0000313" key="2">
    <source>
        <dbReference type="Proteomes" id="UP000198983"/>
    </source>
</evidence>
<proteinExistence type="predicted"/>
<reference evidence="1 2" key="1">
    <citation type="submission" date="2016-10" db="EMBL/GenBank/DDBJ databases">
        <authorList>
            <person name="de Groot N.N."/>
        </authorList>
    </citation>
    <scope>NUCLEOTIDE SEQUENCE [LARGE SCALE GENOMIC DNA]</scope>
    <source>
        <strain evidence="1 2">DSM 22024</strain>
    </source>
</reference>
<keyword evidence="2" id="KW-1185">Reference proteome</keyword>
<accession>A0A1H1L707</accession>
<sequence length="102" mass="11693">MHGDRLWDDEGRVWIRSGAGWASVQDVERLLREGRRIVVHGFGRPMVWIPAERSELFWASIREHFRSSEAPPGPQPDADGLTYTAMIWRSGEDNLLGFDARC</sequence>
<protein>
    <submittedName>
        <fullName evidence="1">Uncharacterized protein</fullName>
    </submittedName>
</protein>
<dbReference type="Proteomes" id="UP000198983">
    <property type="component" value="Chromosome I"/>
</dbReference>
<gene>
    <name evidence="1" type="ORF">SAMN04489717_0157</name>
</gene>
<dbReference type="EMBL" id="LT629732">
    <property type="protein sequence ID" value="SDR70318.1"/>
    <property type="molecule type" value="Genomic_DNA"/>
</dbReference>
<organism evidence="1 2">
    <name type="scientific">Actinopolymorpha singaporensis</name>
    <dbReference type="NCBI Taxonomy" id="117157"/>
    <lineage>
        <taxon>Bacteria</taxon>
        <taxon>Bacillati</taxon>
        <taxon>Actinomycetota</taxon>
        <taxon>Actinomycetes</taxon>
        <taxon>Propionibacteriales</taxon>
        <taxon>Actinopolymorphaceae</taxon>
        <taxon>Actinopolymorpha</taxon>
    </lineage>
</organism>
<evidence type="ECO:0000313" key="1">
    <source>
        <dbReference type="EMBL" id="SDR70318.1"/>
    </source>
</evidence>